<feature type="transmembrane region" description="Helical" evidence="10">
    <location>
        <begin position="201"/>
        <end position="220"/>
    </location>
</feature>
<dbReference type="EMBL" id="CAJHCP010000003">
    <property type="protein sequence ID" value="CAD6524725.1"/>
    <property type="molecule type" value="Genomic_DNA"/>
</dbReference>
<evidence type="ECO:0000256" key="7">
    <source>
        <dbReference type="ARBA" id="ARBA00023136"/>
    </source>
</evidence>
<organism evidence="11 12">
    <name type="scientific">Paraburkholderia metrosideri</name>
    <dbReference type="NCBI Taxonomy" id="580937"/>
    <lineage>
        <taxon>Bacteria</taxon>
        <taxon>Pseudomonadati</taxon>
        <taxon>Pseudomonadota</taxon>
        <taxon>Betaproteobacteria</taxon>
        <taxon>Burkholderiales</taxon>
        <taxon>Burkholderiaceae</taxon>
        <taxon>Paraburkholderia</taxon>
    </lineage>
</organism>
<evidence type="ECO:0000256" key="6">
    <source>
        <dbReference type="ARBA" id="ARBA00022989"/>
    </source>
</evidence>
<gene>
    <name evidence="11" type="primary">murJ_1</name>
    <name evidence="11" type="ORF">LMG28140_01673</name>
</gene>
<keyword evidence="4" id="KW-0133">Cell shape</keyword>
<keyword evidence="5" id="KW-0573">Peptidoglycan synthesis</keyword>
<dbReference type="InterPro" id="IPR004268">
    <property type="entry name" value="MurJ"/>
</dbReference>
<feature type="transmembrane region" description="Helical" evidence="10">
    <location>
        <begin position="362"/>
        <end position="384"/>
    </location>
</feature>
<feature type="transmembrane region" description="Helical" evidence="10">
    <location>
        <begin position="145"/>
        <end position="164"/>
    </location>
</feature>
<evidence type="ECO:0000313" key="11">
    <source>
        <dbReference type="EMBL" id="CAD6524725.1"/>
    </source>
</evidence>
<evidence type="ECO:0000256" key="8">
    <source>
        <dbReference type="ARBA" id="ARBA00060041"/>
    </source>
</evidence>
<keyword evidence="3 10" id="KW-0812">Transmembrane</keyword>
<comment type="caution">
    <text evidence="11">The sequence shown here is derived from an EMBL/GenBank/DDBJ whole genome shotgun (WGS) entry which is preliminary data.</text>
</comment>
<keyword evidence="2" id="KW-1003">Cell membrane</keyword>
<feature type="transmembrane region" description="Helical" evidence="10">
    <location>
        <begin position="176"/>
        <end position="195"/>
    </location>
</feature>
<evidence type="ECO:0000256" key="5">
    <source>
        <dbReference type="ARBA" id="ARBA00022984"/>
    </source>
</evidence>
<accession>A0ABM8NH32</accession>
<keyword evidence="12" id="KW-1185">Reference proteome</keyword>
<dbReference type="PANTHER" id="PTHR43486:SF1">
    <property type="entry name" value="LIPID II FLIPPASE MURJ-RELATED"/>
    <property type="match status" value="1"/>
</dbReference>
<evidence type="ECO:0000256" key="9">
    <source>
        <dbReference type="ARBA" id="ARBA00061532"/>
    </source>
</evidence>
<evidence type="ECO:0000313" key="12">
    <source>
        <dbReference type="Proteomes" id="UP000598032"/>
    </source>
</evidence>
<sequence length="446" mass="48297">MISQIAAWRSRLLHAHPDHLRIARNAARVSLFVLLGRCAGALKEVAVAYRYGVSNTVDAYQFTLTLLVWLPSALASVLAIVLVPVLVELRTHGKRDQARFLGELEVATAIVGTMLTLALYLLWPVALHAMAGNLSLQTREMTRQLMLGMAPVGVLTLVVCVYAARLQVRDRHISSLLESMPAAATLVFVLCASDGSSIYPLLWGTTIGFIVQAISLRLLAGQADHIRVRPRLSFQSPQWAATIQALRVFTLGQIVLCTAAPLDQYFLAHVGDGAIATLGYANRVLSLLLSMGALAIGRATLPILSDIISRGDPIRARHTALKWVLLMLAMGGACAAVSWLLAPTVVGLLFQRGAFTGHDTAAVASIFRWGLLQVPFYFGVLVMMQLYASEGRYRSMAMIALLSFMLKAIGNILLIPWLGIAGVLISTALMHAGSFVLYLGFSRSRS</sequence>
<evidence type="ECO:0000256" key="2">
    <source>
        <dbReference type="ARBA" id="ARBA00022475"/>
    </source>
</evidence>
<proteinExistence type="inferred from homology"/>
<evidence type="ECO:0000256" key="1">
    <source>
        <dbReference type="ARBA" id="ARBA00004651"/>
    </source>
</evidence>
<evidence type="ECO:0000256" key="3">
    <source>
        <dbReference type="ARBA" id="ARBA00022692"/>
    </source>
</evidence>
<keyword evidence="7 10" id="KW-0472">Membrane</keyword>
<feature type="transmembrane region" description="Helical" evidence="10">
    <location>
        <begin position="106"/>
        <end position="125"/>
    </location>
</feature>
<comment type="function">
    <text evidence="8">Involved in peptidoglycan biosynthesis. Transports lipid-linked peptidoglycan precursors from the inner to the outer leaflet of the cytoplasmic membrane.</text>
</comment>
<evidence type="ECO:0000256" key="10">
    <source>
        <dbReference type="SAM" id="Phobius"/>
    </source>
</evidence>
<dbReference type="PANTHER" id="PTHR43486">
    <property type="entry name" value="LIPID II FLIPPASE MURJ-RELATED"/>
    <property type="match status" value="1"/>
</dbReference>
<comment type="similarity">
    <text evidence="9">Belongs to the MurJ/MviN family.</text>
</comment>
<reference evidence="11 12" key="1">
    <citation type="submission" date="2020-10" db="EMBL/GenBank/DDBJ databases">
        <authorList>
            <person name="Peeters C."/>
        </authorList>
    </citation>
    <scope>NUCLEOTIDE SEQUENCE [LARGE SCALE GENOMIC DNA]</scope>
    <source>
        <strain evidence="11 12">LMG 28140</strain>
    </source>
</reference>
<dbReference type="Proteomes" id="UP000598032">
    <property type="component" value="Unassembled WGS sequence"/>
</dbReference>
<feature type="transmembrane region" description="Helical" evidence="10">
    <location>
        <begin position="396"/>
        <end position="414"/>
    </location>
</feature>
<feature type="transmembrane region" description="Helical" evidence="10">
    <location>
        <begin position="320"/>
        <end position="342"/>
    </location>
</feature>
<protein>
    <submittedName>
        <fullName evidence="11">Lipid II flippase MurJ</fullName>
    </submittedName>
</protein>
<comment type="subcellular location">
    <subcellularLocation>
        <location evidence="1">Cell membrane</location>
        <topology evidence="1">Multi-pass membrane protein</topology>
    </subcellularLocation>
</comment>
<feature type="transmembrane region" description="Helical" evidence="10">
    <location>
        <begin position="420"/>
        <end position="441"/>
    </location>
</feature>
<name>A0ABM8NH32_9BURK</name>
<feature type="transmembrane region" description="Helical" evidence="10">
    <location>
        <begin position="66"/>
        <end position="86"/>
    </location>
</feature>
<evidence type="ECO:0000256" key="4">
    <source>
        <dbReference type="ARBA" id="ARBA00022960"/>
    </source>
</evidence>
<dbReference type="Pfam" id="PF03023">
    <property type="entry name" value="MurJ"/>
    <property type="match status" value="1"/>
</dbReference>
<keyword evidence="6 10" id="KW-1133">Transmembrane helix</keyword>